<dbReference type="InterPro" id="IPR006664">
    <property type="entry name" value="OMP_bac"/>
</dbReference>
<keyword evidence="7" id="KW-0969">Cilium</keyword>
<keyword evidence="8" id="KW-1185">Reference proteome</keyword>
<sequence>MQNHHFFPLSLIAVALLSGCGSVPNPALDAAHSNFNTARSDADVTSLAALELQTAGESLTKADTAFANDEDAGTVNQLAYLTTQQVNIAQEVANRKTAELVVTNAAANRNAVRLDARTAEIDRDHALIAEQQRQLDALNAKKTDRGMVITLSDVLFNVDKAQLKSGGVRNVQKLADFLSQYPNYKVSVEGHTDSTGSDEHNQDLSERRADSVQSALLNDGIGGERISTHGYGEGSPIASNDDAGSRQLNRRVEIILSDANGNITQR</sequence>
<evidence type="ECO:0000256" key="3">
    <source>
        <dbReference type="ARBA" id="ARBA00023237"/>
    </source>
</evidence>
<evidence type="ECO:0000313" key="7">
    <source>
        <dbReference type="EMBL" id="ASF47310.1"/>
    </source>
</evidence>
<evidence type="ECO:0000256" key="2">
    <source>
        <dbReference type="ARBA" id="ARBA00023136"/>
    </source>
</evidence>
<keyword evidence="7" id="KW-0966">Cell projection</keyword>
<dbReference type="Proteomes" id="UP000197019">
    <property type="component" value="Chromosome"/>
</dbReference>
<dbReference type="InterPro" id="IPR050330">
    <property type="entry name" value="Bact_OuterMem_StrucFunc"/>
</dbReference>
<evidence type="ECO:0000259" key="6">
    <source>
        <dbReference type="PROSITE" id="PS51123"/>
    </source>
</evidence>
<dbReference type="AlphaFoldDB" id="A0A1Z4C1C6"/>
<keyword evidence="3" id="KW-0998">Cell outer membrane</keyword>
<dbReference type="Pfam" id="PF14346">
    <property type="entry name" value="DUF4398"/>
    <property type="match status" value="1"/>
</dbReference>
<evidence type="ECO:0000256" key="4">
    <source>
        <dbReference type="PROSITE-ProRule" id="PRU00473"/>
    </source>
</evidence>
<evidence type="ECO:0000256" key="1">
    <source>
        <dbReference type="ARBA" id="ARBA00004442"/>
    </source>
</evidence>
<keyword evidence="2 4" id="KW-0472">Membrane</keyword>
<evidence type="ECO:0000256" key="5">
    <source>
        <dbReference type="SAM" id="MobiDB-lite"/>
    </source>
</evidence>
<dbReference type="PRINTS" id="PR01021">
    <property type="entry name" value="OMPADOMAIN"/>
</dbReference>
<dbReference type="Pfam" id="PF00691">
    <property type="entry name" value="OmpA"/>
    <property type="match status" value="1"/>
</dbReference>
<accession>A0A1Z4C1C6</accession>
<feature type="domain" description="OmpA-like" evidence="6">
    <location>
        <begin position="143"/>
        <end position="260"/>
    </location>
</feature>
<dbReference type="RefSeq" id="WP_088620182.1">
    <property type="nucleotide sequence ID" value="NZ_CP022129.1"/>
</dbReference>
<keyword evidence="7" id="KW-0282">Flagellum</keyword>
<dbReference type="PANTHER" id="PTHR30329:SF21">
    <property type="entry name" value="LIPOPROTEIN YIAD-RELATED"/>
    <property type="match status" value="1"/>
</dbReference>
<dbReference type="InterPro" id="IPR036737">
    <property type="entry name" value="OmpA-like_sf"/>
</dbReference>
<dbReference type="Gene3D" id="3.30.1330.60">
    <property type="entry name" value="OmpA-like domain"/>
    <property type="match status" value="1"/>
</dbReference>
<dbReference type="CDD" id="cd07185">
    <property type="entry name" value="OmpA_C-like"/>
    <property type="match status" value="1"/>
</dbReference>
<dbReference type="InterPro" id="IPR025511">
    <property type="entry name" value="DUF4398"/>
</dbReference>
<proteinExistence type="predicted"/>
<gene>
    <name evidence="7" type="ORF">CEK71_15220</name>
</gene>
<dbReference type="PROSITE" id="PS51123">
    <property type="entry name" value="OMPA_2"/>
    <property type="match status" value="1"/>
</dbReference>
<name>A0A1Z4C1C6_9GAMM</name>
<feature type="region of interest" description="Disordered" evidence="5">
    <location>
        <begin position="188"/>
        <end position="209"/>
    </location>
</feature>
<comment type="subcellular location">
    <subcellularLocation>
        <location evidence="1">Cell outer membrane</location>
    </subcellularLocation>
</comment>
<dbReference type="PANTHER" id="PTHR30329">
    <property type="entry name" value="STATOR ELEMENT OF FLAGELLAR MOTOR COMPLEX"/>
    <property type="match status" value="1"/>
</dbReference>
<feature type="region of interest" description="Disordered" evidence="5">
    <location>
        <begin position="223"/>
        <end position="245"/>
    </location>
</feature>
<organism evidence="7 8">
    <name type="scientific">Methylovulum psychrotolerans</name>
    <dbReference type="NCBI Taxonomy" id="1704499"/>
    <lineage>
        <taxon>Bacteria</taxon>
        <taxon>Pseudomonadati</taxon>
        <taxon>Pseudomonadota</taxon>
        <taxon>Gammaproteobacteria</taxon>
        <taxon>Methylococcales</taxon>
        <taxon>Methylococcaceae</taxon>
        <taxon>Methylovulum</taxon>
    </lineage>
</organism>
<dbReference type="GO" id="GO:0009279">
    <property type="term" value="C:cell outer membrane"/>
    <property type="evidence" value="ECO:0007669"/>
    <property type="project" value="UniProtKB-SubCell"/>
</dbReference>
<dbReference type="OrthoDB" id="9782229at2"/>
<dbReference type="SUPFAM" id="SSF103088">
    <property type="entry name" value="OmpA-like"/>
    <property type="match status" value="1"/>
</dbReference>
<evidence type="ECO:0000313" key="8">
    <source>
        <dbReference type="Proteomes" id="UP000197019"/>
    </source>
</evidence>
<dbReference type="InterPro" id="IPR006665">
    <property type="entry name" value="OmpA-like"/>
</dbReference>
<protein>
    <submittedName>
        <fullName evidence="7">Flagellar motor protein MotB</fullName>
    </submittedName>
</protein>
<dbReference type="EMBL" id="CP022129">
    <property type="protein sequence ID" value="ASF47310.1"/>
    <property type="molecule type" value="Genomic_DNA"/>
</dbReference>
<dbReference type="KEGG" id="mpsy:CEK71_15220"/>
<reference evidence="7 8" key="1">
    <citation type="submission" date="2017-06" db="EMBL/GenBank/DDBJ databases">
        <title>Genome Sequencing of the methanotroph Methylovulum psychrotolerants str. HV10-M2 isolated from a high-altitude environment.</title>
        <authorList>
            <person name="Mateos-Rivera A."/>
        </authorList>
    </citation>
    <scope>NUCLEOTIDE SEQUENCE [LARGE SCALE GENOMIC DNA]</scope>
    <source>
        <strain evidence="7 8">HV10_M2</strain>
    </source>
</reference>